<gene>
    <name evidence="1" type="ORF">O181_051356</name>
</gene>
<dbReference type="Proteomes" id="UP000765509">
    <property type="component" value="Unassembled WGS sequence"/>
</dbReference>
<dbReference type="AlphaFoldDB" id="A0A9Q3E3L5"/>
<evidence type="ECO:0000313" key="2">
    <source>
        <dbReference type="Proteomes" id="UP000765509"/>
    </source>
</evidence>
<dbReference type="EMBL" id="AVOT02022306">
    <property type="protein sequence ID" value="MBW0511641.1"/>
    <property type="molecule type" value="Genomic_DNA"/>
</dbReference>
<keyword evidence="2" id="KW-1185">Reference proteome</keyword>
<proteinExistence type="predicted"/>
<reference evidence="1" key="1">
    <citation type="submission" date="2021-03" db="EMBL/GenBank/DDBJ databases">
        <title>Draft genome sequence of rust myrtle Austropuccinia psidii MF-1, a brazilian biotype.</title>
        <authorList>
            <person name="Quecine M.C."/>
            <person name="Pachon D.M.R."/>
            <person name="Bonatelli M.L."/>
            <person name="Correr F.H."/>
            <person name="Franceschini L.M."/>
            <person name="Leite T.F."/>
            <person name="Margarido G.R.A."/>
            <person name="Almeida C.A."/>
            <person name="Ferrarezi J.A."/>
            <person name="Labate C.A."/>
        </authorList>
    </citation>
    <scope>NUCLEOTIDE SEQUENCE</scope>
    <source>
        <strain evidence="1">MF-1</strain>
    </source>
</reference>
<name>A0A9Q3E3L5_9BASI</name>
<accession>A0A9Q3E3L5</accession>
<organism evidence="1 2">
    <name type="scientific">Austropuccinia psidii MF-1</name>
    <dbReference type="NCBI Taxonomy" id="1389203"/>
    <lineage>
        <taxon>Eukaryota</taxon>
        <taxon>Fungi</taxon>
        <taxon>Dikarya</taxon>
        <taxon>Basidiomycota</taxon>
        <taxon>Pucciniomycotina</taxon>
        <taxon>Pucciniomycetes</taxon>
        <taxon>Pucciniales</taxon>
        <taxon>Sphaerophragmiaceae</taxon>
        <taxon>Austropuccinia</taxon>
    </lineage>
</organism>
<sequence>MNVCIENSKHPVIIYSGAHFSIVAREYLENRFPNWEKKLLQTKEKTFKSASWKMKSIGTNIKRIIIPHRKGNIRLNPDFEVLEDAQLQGFLLGTDYQKDVWH</sequence>
<protein>
    <submittedName>
        <fullName evidence="1">Uncharacterized protein</fullName>
    </submittedName>
</protein>
<dbReference type="OrthoDB" id="2507422at2759"/>
<evidence type="ECO:0000313" key="1">
    <source>
        <dbReference type="EMBL" id="MBW0511641.1"/>
    </source>
</evidence>
<comment type="caution">
    <text evidence="1">The sequence shown here is derived from an EMBL/GenBank/DDBJ whole genome shotgun (WGS) entry which is preliminary data.</text>
</comment>